<sequence>MHAKLIAYISQYANLPLTSEEQALIVATFQPKKLRKKQYFLQEGDVCKYAGFIVKGAMRQYSVDDKGAEHIVHLFIENYWANDRESSTMLTPSFYNIDAWEDTELLIITRAEMLDLMNKIPAMAQMIRLMDERNAIASQRRLSSTISNTAEKRYEEFAAHHQQFIQRFPQHLIASYLGITKETLSRIRNQGTK</sequence>
<comment type="caution">
    <text evidence="2">The sequence shown here is derived from an EMBL/GenBank/DDBJ whole genome shotgun (WGS) entry which is preliminary data.</text>
</comment>
<feature type="domain" description="Cyclic nucleotide-binding" evidence="1">
    <location>
        <begin position="32"/>
        <end position="119"/>
    </location>
</feature>
<dbReference type="EMBL" id="QJHL01000001">
    <property type="protein sequence ID" value="PXY46862.1"/>
    <property type="molecule type" value="Genomic_DNA"/>
</dbReference>
<dbReference type="CDD" id="cd00038">
    <property type="entry name" value="CAP_ED"/>
    <property type="match status" value="1"/>
</dbReference>
<evidence type="ECO:0000313" key="3">
    <source>
        <dbReference type="Proteomes" id="UP000247681"/>
    </source>
</evidence>
<dbReference type="InterPro" id="IPR018490">
    <property type="entry name" value="cNMP-bd_dom_sf"/>
</dbReference>
<dbReference type="AlphaFoldDB" id="A0A2V4C898"/>
<protein>
    <submittedName>
        <fullName evidence="2">Cyclic nucleotide-binding protein</fullName>
    </submittedName>
</protein>
<gene>
    <name evidence="2" type="ORF">DMB68_06860</name>
</gene>
<dbReference type="SUPFAM" id="SSF51206">
    <property type="entry name" value="cAMP-binding domain-like"/>
    <property type="match status" value="1"/>
</dbReference>
<evidence type="ECO:0000259" key="1">
    <source>
        <dbReference type="Pfam" id="PF00027"/>
    </source>
</evidence>
<organism evidence="2 3">
    <name type="scientific">Flavobacterium hydrophilum</name>
    <dbReference type="NCBI Taxonomy" id="2211445"/>
    <lineage>
        <taxon>Bacteria</taxon>
        <taxon>Pseudomonadati</taxon>
        <taxon>Bacteroidota</taxon>
        <taxon>Flavobacteriia</taxon>
        <taxon>Flavobacteriales</taxon>
        <taxon>Flavobacteriaceae</taxon>
        <taxon>Flavobacterium</taxon>
    </lineage>
</organism>
<reference evidence="2 3" key="1">
    <citation type="submission" date="2018-05" db="EMBL/GenBank/DDBJ databases">
        <title>Flavobacterium sp. strain IMCC34758, incomplete genome.</title>
        <authorList>
            <person name="Joung Y."/>
        </authorList>
    </citation>
    <scope>NUCLEOTIDE SEQUENCE [LARGE SCALE GENOMIC DNA]</scope>
    <source>
        <strain evidence="2 3">IMCC34758</strain>
    </source>
</reference>
<dbReference type="OrthoDB" id="1092431at2"/>
<proteinExistence type="predicted"/>
<dbReference type="RefSeq" id="WP_110345868.1">
    <property type="nucleotide sequence ID" value="NZ_QJHL01000001.1"/>
</dbReference>
<dbReference type="Proteomes" id="UP000247681">
    <property type="component" value="Unassembled WGS sequence"/>
</dbReference>
<evidence type="ECO:0000313" key="2">
    <source>
        <dbReference type="EMBL" id="PXY46862.1"/>
    </source>
</evidence>
<name>A0A2V4C898_9FLAO</name>
<dbReference type="InterPro" id="IPR014710">
    <property type="entry name" value="RmlC-like_jellyroll"/>
</dbReference>
<dbReference type="Pfam" id="PF00027">
    <property type="entry name" value="cNMP_binding"/>
    <property type="match status" value="1"/>
</dbReference>
<keyword evidence="3" id="KW-1185">Reference proteome</keyword>
<dbReference type="Gene3D" id="2.60.120.10">
    <property type="entry name" value="Jelly Rolls"/>
    <property type="match status" value="1"/>
</dbReference>
<dbReference type="InterPro" id="IPR000595">
    <property type="entry name" value="cNMP-bd_dom"/>
</dbReference>
<accession>A0A2V4C898</accession>